<name>A0A383DHE0_9ZZZZ</name>
<sequence length="177" mass="19966">MRFGILGEAKIAREWLVPAIIEAGHEVTHLGRRNPGQESLPEIYQDVIETDYEGLLAEPSIDAIYNPLPNHLHVPYSIAALQSGKHVLCEKPVALNIEELSQLESVATKNKLYFQEAFMVRYHPQWKWLQELDIGNIQTAHFIFSYPHQPEGNYRNSSSFGGGPLYDIGCYAILTGC</sequence>
<dbReference type="InterPro" id="IPR000683">
    <property type="entry name" value="Gfo/Idh/MocA-like_OxRdtase_N"/>
</dbReference>
<dbReference type="Pfam" id="PF01408">
    <property type="entry name" value="GFO_IDH_MocA"/>
    <property type="match status" value="1"/>
</dbReference>
<accession>A0A383DHE0</accession>
<proteinExistence type="inferred from homology"/>
<gene>
    <name evidence="4" type="ORF">METZ01_LOCUS496112</name>
</gene>
<dbReference type="SUPFAM" id="SSF51735">
    <property type="entry name" value="NAD(P)-binding Rossmann-fold domains"/>
    <property type="match status" value="1"/>
</dbReference>
<dbReference type="PANTHER" id="PTHR22604:SF105">
    <property type="entry name" value="TRANS-1,2-DIHYDROBENZENE-1,2-DIOL DEHYDROGENASE"/>
    <property type="match status" value="1"/>
</dbReference>
<dbReference type="Gene3D" id="3.40.50.720">
    <property type="entry name" value="NAD(P)-binding Rossmann-like Domain"/>
    <property type="match status" value="1"/>
</dbReference>
<evidence type="ECO:0000256" key="1">
    <source>
        <dbReference type="ARBA" id="ARBA00010928"/>
    </source>
</evidence>
<dbReference type="GO" id="GO:0000166">
    <property type="term" value="F:nucleotide binding"/>
    <property type="evidence" value="ECO:0007669"/>
    <property type="project" value="InterPro"/>
</dbReference>
<organism evidence="4">
    <name type="scientific">marine metagenome</name>
    <dbReference type="NCBI Taxonomy" id="408172"/>
    <lineage>
        <taxon>unclassified sequences</taxon>
        <taxon>metagenomes</taxon>
        <taxon>ecological metagenomes</taxon>
    </lineage>
</organism>
<protein>
    <recommendedName>
        <fullName evidence="3">Gfo/Idh/MocA-like oxidoreductase N-terminal domain-containing protein</fullName>
    </recommendedName>
</protein>
<dbReference type="AlphaFoldDB" id="A0A383DHE0"/>
<dbReference type="InterPro" id="IPR050984">
    <property type="entry name" value="Gfo/Idh/MocA_domain"/>
</dbReference>
<evidence type="ECO:0000256" key="2">
    <source>
        <dbReference type="ARBA" id="ARBA00023002"/>
    </source>
</evidence>
<feature type="non-terminal residue" evidence="4">
    <location>
        <position position="177"/>
    </location>
</feature>
<evidence type="ECO:0000259" key="3">
    <source>
        <dbReference type="Pfam" id="PF01408"/>
    </source>
</evidence>
<dbReference type="InterPro" id="IPR036291">
    <property type="entry name" value="NAD(P)-bd_dom_sf"/>
</dbReference>
<reference evidence="4" key="1">
    <citation type="submission" date="2018-05" db="EMBL/GenBank/DDBJ databases">
        <authorList>
            <person name="Lanie J.A."/>
            <person name="Ng W.-L."/>
            <person name="Kazmierczak K.M."/>
            <person name="Andrzejewski T.M."/>
            <person name="Davidsen T.M."/>
            <person name="Wayne K.J."/>
            <person name="Tettelin H."/>
            <person name="Glass J.I."/>
            <person name="Rusch D."/>
            <person name="Podicherti R."/>
            <person name="Tsui H.-C.T."/>
            <person name="Winkler M.E."/>
        </authorList>
    </citation>
    <scope>NUCLEOTIDE SEQUENCE</scope>
</reference>
<dbReference type="Gene3D" id="3.30.360.10">
    <property type="entry name" value="Dihydrodipicolinate Reductase, domain 2"/>
    <property type="match status" value="1"/>
</dbReference>
<dbReference type="PANTHER" id="PTHR22604">
    <property type="entry name" value="OXIDOREDUCTASES"/>
    <property type="match status" value="1"/>
</dbReference>
<dbReference type="EMBL" id="UINC01216907">
    <property type="protein sequence ID" value="SVE43258.1"/>
    <property type="molecule type" value="Genomic_DNA"/>
</dbReference>
<keyword evidence="2" id="KW-0560">Oxidoreductase</keyword>
<dbReference type="GO" id="GO:0016491">
    <property type="term" value="F:oxidoreductase activity"/>
    <property type="evidence" value="ECO:0007669"/>
    <property type="project" value="UniProtKB-KW"/>
</dbReference>
<comment type="similarity">
    <text evidence="1">Belongs to the Gfo/Idh/MocA family.</text>
</comment>
<evidence type="ECO:0000313" key="4">
    <source>
        <dbReference type="EMBL" id="SVE43258.1"/>
    </source>
</evidence>
<feature type="domain" description="Gfo/Idh/MocA-like oxidoreductase N-terminal" evidence="3">
    <location>
        <begin position="1"/>
        <end position="116"/>
    </location>
</feature>